<keyword evidence="2" id="KW-0012">Acyltransferase</keyword>
<dbReference type="SUPFAM" id="SSF55729">
    <property type="entry name" value="Acyl-CoA N-acyltransferases (Nat)"/>
    <property type="match status" value="1"/>
</dbReference>
<sequence>MAAPVVASVLEAAAPLLAELHAESFPPADRWSVQAIGLLVALPGHFALLATAAGEPLGFALGRVAAEEAEVLTLAVRPAARRVGTGRALMRALMAESARRGARTLFLEVAEGNLAARTLYDRLGAAVAGRRRRYYPNGSDALVLSLPLSPSGAATGG</sequence>
<accession>A0A9X9X3D7</accession>
<dbReference type="EMBL" id="JAAEDM010000098">
    <property type="protein sequence ID" value="MBR0673916.1"/>
    <property type="molecule type" value="Genomic_DNA"/>
</dbReference>
<dbReference type="CDD" id="cd04301">
    <property type="entry name" value="NAT_SF"/>
    <property type="match status" value="1"/>
</dbReference>
<evidence type="ECO:0000313" key="4">
    <source>
        <dbReference type="EMBL" id="MBR0673916.1"/>
    </source>
</evidence>
<dbReference type="Gene3D" id="3.40.630.30">
    <property type="match status" value="1"/>
</dbReference>
<keyword evidence="5" id="KW-1185">Reference proteome</keyword>
<keyword evidence="1" id="KW-0808">Transferase</keyword>
<dbReference type="GO" id="GO:0016747">
    <property type="term" value="F:acyltransferase activity, transferring groups other than amino-acyl groups"/>
    <property type="evidence" value="ECO:0007669"/>
    <property type="project" value="InterPro"/>
</dbReference>
<dbReference type="PROSITE" id="PS51186">
    <property type="entry name" value="GNAT"/>
    <property type="match status" value="1"/>
</dbReference>
<dbReference type="AlphaFoldDB" id="A0A9X9X3D7"/>
<name>A0A9X9X3D7_9PROT</name>
<evidence type="ECO:0000313" key="5">
    <source>
        <dbReference type="Proteomes" id="UP001138751"/>
    </source>
</evidence>
<reference evidence="4" key="1">
    <citation type="submission" date="2020-01" db="EMBL/GenBank/DDBJ databases">
        <authorList>
            <person name="Rat A."/>
        </authorList>
    </citation>
    <scope>NUCLEOTIDE SEQUENCE</scope>
    <source>
        <strain evidence="4">LMG 31231</strain>
    </source>
</reference>
<feature type="domain" description="N-acetyltransferase" evidence="3">
    <location>
        <begin position="4"/>
        <end position="149"/>
    </location>
</feature>
<dbReference type="InterPro" id="IPR000182">
    <property type="entry name" value="GNAT_dom"/>
</dbReference>
<dbReference type="InterPro" id="IPR050832">
    <property type="entry name" value="Bact_Acetyltransf"/>
</dbReference>
<evidence type="ECO:0000256" key="1">
    <source>
        <dbReference type="ARBA" id="ARBA00022679"/>
    </source>
</evidence>
<dbReference type="InterPro" id="IPR016181">
    <property type="entry name" value="Acyl_CoA_acyltransferase"/>
</dbReference>
<evidence type="ECO:0000256" key="2">
    <source>
        <dbReference type="ARBA" id="ARBA00023315"/>
    </source>
</evidence>
<gene>
    <name evidence="4" type="ORF">GXW76_22285</name>
</gene>
<evidence type="ECO:0000259" key="3">
    <source>
        <dbReference type="PROSITE" id="PS51186"/>
    </source>
</evidence>
<comment type="caution">
    <text evidence="4">The sequence shown here is derived from an EMBL/GenBank/DDBJ whole genome shotgun (WGS) entry which is preliminary data.</text>
</comment>
<proteinExistence type="predicted"/>
<organism evidence="4 5">
    <name type="scientific">Neoroseomonas soli</name>
    <dbReference type="NCBI Taxonomy" id="1081025"/>
    <lineage>
        <taxon>Bacteria</taxon>
        <taxon>Pseudomonadati</taxon>
        <taxon>Pseudomonadota</taxon>
        <taxon>Alphaproteobacteria</taxon>
        <taxon>Acetobacterales</taxon>
        <taxon>Acetobacteraceae</taxon>
        <taxon>Neoroseomonas</taxon>
    </lineage>
</organism>
<reference evidence="4" key="2">
    <citation type="journal article" date="2021" name="Syst. Appl. Microbiol.">
        <title>Roseomonas hellenica sp. nov., isolated from roots of wild-growing Alkanna tinctoria.</title>
        <authorList>
            <person name="Rat A."/>
            <person name="Naranjo H.D."/>
            <person name="Lebbe L."/>
            <person name="Cnockaert M."/>
            <person name="Krigas N."/>
            <person name="Grigoriadou K."/>
            <person name="Maloupa E."/>
            <person name="Willems A."/>
        </authorList>
    </citation>
    <scope>NUCLEOTIDE SEQUENCE</scope>
    <source>
        <strain evidence="4">LMG 31231</strain>
    </source>
</reference>
<protein>
    <submittedName>
        <fullName evidence="4">GNAT family N-acetyltransferase</fullName>
    </submittedName>
</protein>
<dbReference type="PANTHER" id="PTHR43877">
    <property type="entry name" value="AMINOALKYLPHOSPHONATE N-ACETYLTRANSFERASE-RELATED-RELATED"/>
    <property type="match status" value="1"/>
</dbReference>
<dbReference type="Pfam" id="PF00583">
    <property type="entry name" value="Acetyltransf_1"/>
    <property type="match status" value="1"/>
</dbReference>
<dbReference type="Proteomes" id="UP001138751">
    <property type="component" value="Unassembled WGS sequence"/>
</dbReference>